<dbReference type="Gene3D" id="2.40.50.140">
    <property type="entry name" value="Nucleic acid-binding proteins"/>
    <property type="match status" value="1"/>
</dbReference>
<reference evidence="5 6" key="1">
    <citation type="journal article" date="2015" name="Genome Announc.">
        <title>Expanding the biotechnology potential of lactobacilli through comparative genomics of 213 strains and associated genera.</title>
        <authorList>
            <person name="Sun Z."/>
            <person name="Harris H.M."/>
            <person name="McCann A."/>
            <person name="Guo C."/>
            <person name="Argimon S."/>
            <person name="Zhang W."/>
            <person name="Yang X."/>
            <person name="Jeffery I.B."/>
            <person name="Cooney J.C."/>
            <person name="Kagawa T.F."/>
            <person name="Liu W."/>
            <person name="Song Y."/>
            <person name="Salvetti E."/>
            <person name="Wrobel A."/>
            <person name="Rasinkangas P."/>
            <person name="Parkhill J."/>
            <person name="Rea M.C."/>
            <person name="O'Sullivan O."/>
            <person name="Ritari J."/>
            <person name="Douillard F.P."/>
            <person name="Paul Ross R."/>
            <person name="Yang R."/>
            <person name="Briner A.E."/>
            <person name="Felis G.E."/>
            <person name="de Vos W.M."/>
            <person name="Barrangou R."/>
            <person name="Klaenhammer T.R."/>
            <person name="Caufield P.W."/>
            <person name="Cui Y."/>
            <person name="Zhang H."/>
            <person name="O'Toole P.W."/>
        </authorList>
    </citation>
    <scope>NUCLEOTIDE SEQUENCE [LARGE SCALE GENOMIC DNA]</scope>
    <source>
        <strain evidence="5 6">DSM 20605</strain>
    </source>
</reference>
<accession>A0A0R2CDI9</accession>
<protein>
    <submittedName>
        <fullName evidence="5">tRNA-binding domain-containing protein</fullName>
    </submittedName>
</protein>
<dbReference type="eggNOG" id="COG0073">
    <property type="taxonomic scope" value="Bacteria"/>
</dbReference>
<dbReference type="OrthoDB" id="9805455at2"/>
<keyword evidence="1 3" id="KW-0820">tRNA-binding</keyword>
<evidence type="ECO:0000256" key="1">
    <source>
        <dbReference type="ARBA" id="ARBA00022555"/>
    </source>
</evidence>
<dbReference type="GO" id="GO:0000049">
    <property type="term" value="F:tRNA binding"/>
    <property type="evidence" value="ECO:0007669"/>
    <property type="project" value="UniProtKB-UniRule"/>
</dbReference>
<keyword evidence="6" id="KW-1185">Reference proteome</keyword>
<organism evidence="5 6">
    <name type="scientific">Liquorilactobacillus vini DSM 20605</name>
    <dbReference type="NCBI Taxonomy" id="1133569"/>
    <lineage>
        <taxon>Bacteria</taxon>
        <taxon>Bacillati</taxon>
        <taxon>Bacillota</taxon>
        <taxon>Bacilli</taxon>
        <taxon>Lactobacillales</taxon>
        <taxon>Lactobacillaceae</taxon>
        <taxon>Liquorilactobacillus</taxon>
    </lineage>
</organism>
<dbReference type="AlphaFoldDB" id="A0A0R2CDI9"/>
<dbReference type="RefSeq" id="WP_010580096.1">
    <property type="nucleotide sequence ID" value="NZ_AHYZ01000060.1"/>
</dbReference>
<dbReference type="PROSITE" id="PS50886">
    <property type="entry name" value="TRBD"/>
    <property type="match status" value="1"/>
</dbReference>
<dbReference type="InterPro" id="IPR002547">
    <property type="entry name" value="tRNA-bd_dom"/>
</dbReference>
<comment type="caution">
    <text evidence="5">The sequence shown here is derived from an EMBL/GenBank/DDBJ whole genome shotgun (WGS) entry which is preliminary data.</text>
</comment>
<dbReference type="EMBL" id="AYYX01000001">
    <property type="protein sequence ID" value="KRM89768.1"/>
    <property type="molecule type" value="Genomic_DNA"/>
</dbReference>
<dbReference type="STRING" id="1133569.FD21_GL000063"/>
<dbReference type="SUPFAM" id="SSF50249">
    <property type="entry name" value="Nucleic acid-binding proteins"/>
    <property type="match status" value="1"/>
</dbReference>
<dbReference type="InterPro" id="IPR027855">
    <property type="entry name" value="DUF4479"/>
</dbReference>
<name>A0A0R2CDI9_9LACO</name>
<dbReference type="Gene3D" id="3.30.1940.10">
    <property type="entry name" value="YtpR-like"/>
    <property type="match status" value="1"/>
</dbReference>
<dbReference type="InterPro" id="IPR037154">
    <property type="entry name" value="YtpR-like_sf"/>
</dbReference>
<sequence length="214" mass="23419">MLITCYNPAQLGDVLLVILGQPKAEQIVSRKGNIVQIADRKSGQIIGFNFFKVSEILNDLTAIGQVILDSQQLKKLNQSLQAAGINYTLIADQDAKFVVGYVEKCEPHPNSNHLHLTQVRVDKAQKLQIVCGAPNIAAGQMVVVAKVGAMMPNGEIIWPGNLRGAVSNGMICAARELKLPHAPQKRGILVLPPEKYQVGSIFDLHHAQKVDWKF</sequence>
<evidence type="ECO:0000313" key="6">
    <source>
        <dbReference type="Proteomes" id="UP000051576"/>
    </source>
</evidence>
<evidence type="ECO:0000313" key="5">
    <source>
        <dbReference type="EMBL" id="KRM89768.1"/>
    </source>
</evidence>
<dbReference type="Pfam" id="PF01588">
    <property type="entry name" value="tRNA_bind"/>
    <property type="match status" value="1"/>
</dbReference>
<dbReference type="NCBIfam" id="NF045760">
    <property type="entry name" value="YtpR"/>
    <property type="match status" value="1"/>
</dbReference>
<proteinExistence type="predicted"/>
<gene>
    <name evidence="5" type="ORF">FD21_GL000063</name>
</gene>
<dbReference type="PATRIC" id="fig|1133569.4.peg.64"/>
<feature type="domain" description="TRNA-binding" evidence="4">
    <location>
        <begin position="91"/>
        <end position="203"/>
    </location>
</feature>
<dbReference type="CDD" id="cd02796">
    <property type="entry name" value="tRNA_bind_bactPheRS"/>
    <property type="match status" value="1"/>
</dbReference>
<dbReference type="InterPro" id="IPR012340">
    <property type="entry name" value="NA-bd_OB-fold"/>
</dbReference>
<evidence type="ECO:0000256" key="2">
    <source>
        <dbReference type="ARBA" id="ARBA00022884"/>
    </source>
</evidence>
<dbReference type="InterPro" id="IPR033714">
    <property type="entry name" value="tRNA_bind_bactPheRS"/>
</dbReference>
<dbReference type="Pfam" id="PF14794">
    <property type="entry name" value="DUF4479"/>
    <property type="match status" value="1"/>
</dbReference>
<keyword evidence="2 3" id="KW-0694">RNA-binding</keyword>
<dbReference type="Proteomes" id="UP000051576">
    <property type="component" value="Unassembled WGS sequence"/>
</dbReference>
<evidence type="ECO:0000256" key="3">
    <source>
        <dbReference type="PROSITE-ProRule" id="PRU00209"/>
    </source>
</evidence>
<evidence type="ECO:0000259" key="4">
    <source>
        <dbReference type="PROSITE" id="PS50886"/>
    </source>
</evidence>